<organism evidence="3 4">
    <name type="scientific">Trypanosoma theileri</name>
    <dbReference type="NCBI Taxonomy" id="67003"/>
    <lineage>
        <taxon>Eukaryota</taxon>
        <taxon>Discoba</taxon>
        <taxon>Euglenozoa</taxon>
        <taxon>Kinetoplastea</taxon>
        <taxon>Metakinetoplastina</taxon>
        <taxon>Trypanosomatida</taxon>
        <taxon>Trypanosomatidae</taxon>
        <taxon>Trypanosoma</taxon>
    </lineage>
</organism>
<dbReference type="EMBL" id="NBCO01000015">
    <property type="protein sequence ID" value="ORC88794.1"/>
    <property type="molecule type" value="Genomic_DNA"/>
</dbReference>
<sequence>MENTLQGIYRRPLPLLATLTAAAVCLSLTIVHRTTRRIAALESGIVHLFIPPRWSRGPNYFSRCVALETLLRLARQPYIVHFVTDTTNPTMIATTAKSEADKAAKVTITTLTMRTLPFTICDGVLSSRPPVELTDLVDRGLSAEGHALGLAAARLAETSLAYGLHRSLLIDRPEVMVDLFAQEYNLDMKKANNVVTRTRRALITALNAVGYGSLPDTWYPREFLRGVRSLETLIGENKFLLGNNPTSYDCTIYGWLQVATQLGAHDPATEYLMKSEILQGYVKRMTELAFPDIAELPRSGESHKFIP</sequence>
<proteinExistence type="predicted"/>
<evidence type="ECO:0000313" key="3">
    <source>
        <dbReference type="EMBL" id="ORC88794.1"/>
    </source>
</evidence>
<dbReference type="PANTHER" id="PTHR12289">
    <property type="entry name" value="METAXIN RELATED"/>
    <property type="match status" value="1"/>
</dbReference>
<keyword evidence="1" id="KW-1133">Transmembrane helix</keyword>
<feature type="transmembrane region" description="Helical" evidence="1">
    <location>
        <begin position="12"/>
        <end position="31"/>
    </location>
</feature>
<feature type="domain" description="Metaxin glutathione S-transferase" evidence="2">
    <location>
        <begin position="228"/>
        <end position="285"/>
    </location>
</feature>
<dbReference type="GeneID" id="39985657"/>
<accession>A0A1X0NVQ5</accession>
<gene>
    <name evidence="3" type="ORF">TM35_000152250</name>
</gene>
<dbReference type="RefSeq" id="XP_028882860.1">
    <property type="nucleotide sequence ID" value="XM_029025877.1"/>
</dbReference>
<dbReference type="SUPFAM" id="SSF47616">
    <property type="entry name" value="GST C-terminal domain-like"/>
    <property type="match status" value="1"/>
</dbReference>
<dbReference type="CDD" id="cd03193">
    <property type="entry name" value="GST_C_Metaxin"/>
    <property type="match status" value="1"/>
</dbReference>
<comment type="caution">
    <text evidence="3">The sequence shown here is derived from an EMBL/GenBank/DDBJ whole genome shotgun (WGS) entry which is preliminary data.</text>
</comment>
<dbReference type="InterPro" id="IPR036282">
    <property type="entry name" value="Glutathione-S-Trfase_C_sf"/>
</dbReference>
<keyword evidence="4" id="KW-1185">Reference proteome</keyword>
<evidence type="ECO:0000313" key="4">
    <source>
        <dbReference type="Proteomes" id="UP000192257"/>
    </source>
</evidence>
<dbReference type="PANTHER" id="PTHR12289:SF41">
    <property type="entry name" value="FAILED AXON CONNECTIONS-RELATED"/>
    <property type="match status" value="1"/>
</dbReference>
<dbReference type="AlphaFoldDB" id="A0A1X0NVQ5"/>
<protein>
    <recommendedName>
        <fullName evidence="2">Metaxin glutathione S-transferase domain-containing protein</fullName>
    </recommendedName>
</protein>
<keyword evidence="1" id="KW-0812">Transmembrane</keyword>
<dbReference type="VEuPathDB" id="TriTrypDB:TM35_000152250"/>
<evidence type="ECO:0000256" key="1">
    <source>
        <dbReference type="SAM" id="Phobius"/>
    </source>
</evidence>
<dbReference type="OrthoDB" id="5809458at2759"/>
<name>A0A1X0NVQ5_9TRYP</name>
<evidence type="ECO:0000259" key="2">
    <source>
        <dbReference type="Pfam" id="PF17171"/>
    </source>
</evidence>
<dbReference type="Pfam" id="PF17171">
    <property type="entry name" value="GST_C_6"/>
    <property type="match status" value="1"/>
</dbReference>
<dbReference type="Proteomes" id="UP000192257">
    <property type="component" value="Unassembled WGS sequence"/>
</dbReference>
<keyword evidence="1" id="KW-0472">Membrane</keyword>
<dbReference type="InterPro" id="IPR033468">
    <property type="entry name" value="Metaxin_GST"/>
</dbReference>
<dbReference type="GO" id="GO:0005737">
    <property type="term" value="C:cytoplasm"/>
    <property type="evidence" value="ECO:0007669"/>
    <property type="project" value="TreeGrafter"/>
</dbReference>
<dbReference type="InterPro" id="IPR050931">
    <property type="entry name" value="Mito_Protein_Transport_Metaxin"/>
</dbReference>
<reference evidence="3 4" key="1">
    <citation type="submission" date="2017-03" db="EMBL/GenBank/DDBJ databases">
        <title>An alternative strategy for trypanosome survival in the mammalian bloodstream revealed through genome and transcriptome analysis of the ubiquitous bovine parasite Trypanosoma (Megatrypanum) theileri.</title>
        <authorList>
            <person name="Kelly S."/>
            <person name="Ivens A."/>
            <person name="Mott A."/>
            <person name="O'Neill E."/>
            <person name="Emms D."/>
            <person name="Macleod O."/>
            <person name="Voorheis P."/>
            <person name="Matthews J."/>
            <person name="Matthews K."/>
            <person name="Carrington M."/>
        </authorList>
    </citation>
    <scope>NUCLEOTIDE SEQUENCE [LARGE SCALE GENOMIC DNA]</scope>
    <source>
        <strain evidence="3">Edinburgh</strain>
    </source>
</reference>